<dbReference type="AlphaFoldDB" id="L7V9Z6"/>
<gene>
    <name evidence="1" type="ordered locus">MULP_02407</name>
</gene>
<dbReference type="KEGG" id="mli:MULP_02407"/>
<proteinExistence type="predicted"/>
<keyword evidence="2" id="KW-1185">Reference proteome</keyword>
<dbReference type="SUPFAM" id="SSF55961">
    <property type="entry name" value="Bet v1-like"/>
    <property type="match status" value="1"/>
</dbReference>
<accession>L7V9Z6</accession>
<dbReference type="Proteomes" id="UP000011157">
    <property type="component" value="Chromosome"/>
</dbReference>
<name>L7V9Z6_MYCL1</name>
<dbReference type="PATRIC" id="fig|459424.11.peg.2487"/>
<evidence type="ECO:0000313" key="2">
    <source>
        <dbReference type="Proteomes" id="UP000011157"/>
    </source>
</evidence>
<dbReference type="HOGENOM" id="CLU_2396502_0_0_11"/>
<reference evidence="1 2" key="1">
    <citation type="journal article" date="2013" name="J. Bacteriol.">
        <title>Complete Genome Sequence of the Frog Pathogen Mycobacterium ulcerans Ecovar Liflandii.</title>
        <authorList>
            <person name="Tobias N.J."/>
            <person name="Doig K.D."/>
            <person name="Medema M.H."/>
            <person name="Chen H."/>
            <person name="Haring V."/>
            <person name="Moore R."/>
            <person name="Seemann T."/>
            <person name="Stinear T.P."/>
        </authorList>
    </citation>
    <scope>NUCLEOTIDE SEQUENCE [LARGE SCALE GENOMIC DNA]</scope>
    <source>
        <strain evidence="1 2">128FXT</strain>
    </source>
</reference>
<protein>
    <submittedName>
        <fullName evidence="1">Uncharacterized protein</fullName>
    </submittedName>
</protein>
<dbReference type="EMBL" id="CP003899">
    <property type="protein sequence ID" value="AGC62239.1"/>
    <property type="molecule type" value="Genomic_DNA"/>
</dbReference>
<evidence type="ECO:0000313" key="1">
    <source>
        <dbReference type="EMBL" id="AGC62239.1"/>
    </source>
</evidence>
<organism evidence="1 2">
    <name type="scientific">Mycobacterium liflandii (strain 128FXT)</name>
    <dbReference type="NCBI Taxonomy" id="459424"/>
    <lineage>
        <taxon>Bacteria</taxon>
        <taxon>Bacillati</taxon>
        <taxon>Actinomycetota</taxon>
        <taxon>Actinomycetes</taxon>
        <taxon>Mycobacteriales</taxon>
        <taxon>Mycobacteriaceae</taxon>
        <taxon>Mycobacterium</taxon>
        <taxon>Mycobacterium ulcerans group</taxon>
    </lineage>
</organism>
<sequence length="93" mass="9673">MSFRNVIGWTVTEYDQPKYIELRGRGRGGVRLAVAMTVAAGHPGSVFHLTADMTGGSARWADWAAGSQNPPIRGAHLGAQPGAVAVAQSDGLA</sequence>